<dbReference type="InterPro" id="IPR058739">
    <property type="entry name" value="NicX"/>
</dbReference>
<dbReference type="EMBL" id="CP013050">
    <property type="protein sequence ID" value="ALM74351.1"/>
    <property type="molecule type" value="Genomic_DNA"/>
</dbReference>
<keyword evidence="3" id="KW-0645">Protease</keyword>
<keyword evidence="2" id="KW-0175">Coiled coil</keyword>
<keyword evidence="3" id="KW-0031">Aminopeptidase</keyword>
<dbReference type="PANTHER" id="PTHR34448:SF1">
    <property type="entry name" value="BLL6088 PROTEIN"/>
    <property type="match status" value="1"/>
</dbReference>
<dbReference type="Proteomes" id="UP000066042">
    <property type="component" value="Chromosome"/>
</dbReference>
<organism evidence="3 4">
    <name type="scientific">Thermococcus barophilus</name>
    <dbReference type="NCBI Taxonomy" id="55802"/>
    <lineage>
        <taxon>Archaea</taxon>
        <taxon>Methanobacteriati</taxon>
        <taxon>Methanobacteriota</taxon>
        <taxon>Thermococci</taxon>
        <taxon>Thermococcales</taxon>
        <taxon>Thermococcaceae</taxon>
        <taxon>Thermococcus</taxon>
    </lineage>
</organism>
<dbReference type="STRING" id="55802.TBCH5v1_0375"/>
<dbReference type="InterPro" id="IPR052170">
    <property type="entry name" value="M29_Exopeptidase"/>
</dbReference>
<name>A0A0S1X9E8_THEBA</name>
<dbReference type="PATRIC" id="fig|55802.8.peg.369"/>
<gene>
    <name evidence="3" type="ORF">TBCH5v1_0375</name>
</gene>
<dbReference type="AlphaFoldDB" id="A0A0S1X9E8"/>
<dbReference type="GO" id="GO:0004177">
    <property type="term" value="F:aminopeptidase activity"/>
    <property type="evidence" value="ECO:0007669"/>
    <property type="project" value="UniProtKB-KW"/>
</dbReference>
<dbReference type="SUPFAM" id="SSF144052">
    <property type="entry name" value="Thermophilic metalloprotease-like"/>
    <property type="match status" value="1"/>
</dbReference>
<keyword evidence="1" id="KW-0479">Metal-binding</keyword>
<protein>
    <submittedName>
        <fullName evidence="3">Leucyl aminopeptidase</fullName>
    </submittedName>
</protein>
<dbReference type="GO" id="GO:0046872">
    <property type="term" value="F:metal ion binding"/>
    <property type="evidence" value="ECO:0007669"/>
    <property type="project" value="UniProtKB-KW"/>
</dbReference>
<feature type="coiled-coil region" evidence="2">
    <location>
        <begin position="10"/>
        <end position="37"/>
    </location>
</feature>
<dbReference type="PANTHER" id="PTHR34448">
    <property type="entry name" value="AMINOPEPTIDASE"/>
    <property type="match status" value="1"/>
</dbReference>
<evidence type="ECO:0000313" key="4">
    <source>
        <dbReference type="Proteomes" id="UP000066042"/>
    </source>
</evidence>
<evidence type="ECO:0000256" key="2">
    <source>
        <dbReference type="SAM" id="Coils"/>
    </source>
</evidence>
<evidence type="ECO:0000256" key="1">
    <source>
        <dbReference type="ARBA" id="ARBA00022723"/>
    </source>
</evidence>
<sequence length="116" mass="13038">MHVKEGFVQKIKGKEEAKKLEEAIKEAEKRALKMGKEELAKNAWHLGELGIGLNPRAKMSGKLLEDEKLRNTIHIAIGANYDNDAPALNHFDCLILNPTVEVDGEKIMEKGKFLIF</sequence>
<keyword evidence="3" id="KW-0378">Hydrolase</keyword>
<proteinExistence type="predicted"/>
<evidence type="ECO:0000313" key="3">
    <source>
        <dbReference type="EMBL" id="ALM74351.1"/>
    </source>
</evidence>
<reference evidence="3 4" key="1">
    <citation type="journal article" date="2016" name="Genome Announc.">
        <title>Complete genome sequence of the hyperthermophilic and piezophilic archaeon Thermococcus barophilus Ch5, capable of growth at the expense of hydrogenogenesis from carbon monoxide and formate.</title>
        <authorList>
            <person name="Oger P."/>
            <person name="Sokolova T.G."/>
            <person name="Kozhevnikova D.A."/>
            <person name="Taranov E.A."/>
            <person name="Vannier P."/>
            <person name="Lee H.S."/>
            <person name="Kwon K.K."/>
            <person name="Kang S.G."/>
            <person name="Lee J.H."/>
            <person name="Bonch-Osmolovskaya E.A."/>
            <person name="Lebedinsky A.V."/>
        </authorList>
    </citation>
    <scope>NUCLEOTIDE SEQUENCE [LARGE SCALE GENOMIC DNA]</scope>
    <source>
        <strain evidence="4">Ch5</strain>
    </source>
</reference>
<accession>A0A0S1X9E8</accession>
<dbReference type="Pfam" id="PF26233">
    <property type="entry name" value="NicX"/>
    <property type="match status" value="1"/>
</dbReference>